<evidence type="ECO:0000313" key="4">
    <source>
        <dbReference type="Proteomes" id="UP001220324"/>
    </source>
</evidence>
<feature type="domain" description="N-acetyltransferase" evidence="2">
    <location>
        <begin position="12"/>
        <end position="162"/>
    </location>
</feature>
<dbReference type="PANTHER" id="PTHR43415">
    <property type="entry name" value="SPERMIDINE N(1)-ACETYLTRANSFERASE"/>
    <property type="match status" value="1"/>
</dbReference>
<dbReference type="Gene3D" id="3.40.630.30">
    <property type="match status" value="1"/>
</dbReference>
<accession>A0AAD6GLS0</accession>
<proteinExistence type="predicted"/>
<reference evidence="3 4" key="1">
    <citation type="journal article" date="2023" name="IMA Fungus">
        <title>Comparative genomic study of the Penicillium genus elucidates a diverse pangenome and 15 lateral gene transfer events.</title>
        <authorList>
            <person name="Petersen C."/>
            <person name="Sorensen T."/>
            <person name="Nielsen M.R."/>
            <person name="Sondergaard T.E."/>
            <person name="Sorensen J.L."/>
            <person name="Fitzpatrick D.A."/>
            <person name="Frisvad J.C."/>
            <person name="Nielsen K.L."/>
        </authorList>
    </citation>
    <scope>NUCLEOTIDE SEQUENCE [LARGE SCALE GENOMIC DNA]</scope>
    <source>
        <strain evidence="3 4">IBT 35679</strain>
    </source>
</reference>
<evidence type="ECO:0000313" key="3">
    <source>
        <dbReference type="EMBL" id="KAJ5556983.1"/>
    </source>
</evidence>
<name>A0AAD6GLS0_9EURO</name>
<dbReference type="AlphaFoldDB" id="A0AAD6GLS0"/>
<evidence type="ECO:0000259" key="2">
    <source>
        <dbReference type="PROSITE" id="PS51186"/>
    </source>
</evidence>
<feature type="region of interest" description="Disordered" evidence="1">
    <location>
        <begin position="36"/>
        <end position="56"/>
    </location>
</feature>
<gene>
    <name evidence="3" type="ORF">N7494_000898</name>
</gene>
<dbReference type="Pfam" id="PF00583">
    <property type="entry name" value="Acetyltransf_1"/>
    <property type="match status" value="1"/>
</dbReference>
<dbReference type="InterPro" id="IPR016181">
    <property type="entry name" value="Acyl_CoA_acyltransferase"/>
</dbReference>
<keyword evidence="4" id="KW-1185">Reference proteome</keyword>
<comment type="caution">
    <text evidence="3">The sequence shown here is derived from an EMBL/GenBank/DDBJ whole genome shotgun (WGS) entry which is preliminary data.</text>
</comment>
<dbReference type="EMBL" id="JAQIZZ010000001">
    <property type="protein sequence ID" value="KAJ5556983.1"/>
    <property type="molecule type" value="Genomic_DNA"/>
</dbReference>
<dbReference type="InterPro" id="IPR000182">
    <property type="entry name" value="GNAT_dom"/>
</dbReference>
<dbReference type="SUPFAM" id="SSF55729">
    <property type="entry name" value="Acyl-CoA N-acyltransferases (Nat)"/>
    <property type="match status" value="1"/>
</dbReference>
<dbReference type="GO" id="GO:0016747">
    <property type="term" value="F:acyltransferase activity, transferring groups other than amino-acyl groups"/>
    <property type="evidence" value="ECO:0007669"/>
    <property type="project" value="InterPro"/>
</dbReference>
<dbReference type="PROSITE" id="PS51186">
    <property type="entry name" value="GNAT"/>
    <property type="match status" value="1"/>
</dbReference>
<dbReference type="PANTHER" id="PTHR43415:SF3">
    <property type="entry name" value="GNAT-FAMILY ACETYLTRANSFERASE"/>
    <property type="match status" value="1"/>
</dbReference>
<protein>
    <submittedName>
        <fullName evidence="3">Acyl-CoA N-acyltransferase</fullName>
    </submittedName>
</protein>
<organism evidence="3 4">
    <name type="scientific">Penicillium frequentans</name>
    <dbReference type="NCBI Taxonomy" id="3151616"/>
    <lineage>
        <taxon>Eukaryota</taxon>
        <taxon>Fungi</taxon>
        <taxon>Dikarya</taxon>
        <taxon>Ascomycota</taxon>
        <taxon>Pezizomycotina</taxon>
        <taxon>Eurotiomycetes</taxon>
        <taxon>Eurotiomycetidae</taxon>
        <taxon>Eurotiales</taxon>
        <taxon>Aspergillaceae</taxon>
        <taxon>Penicillium</taxon>
    </lineage>
</organism>
<sequence>MSPALQRPASKKNIESFIKDMEGCLLAVIICLRPEPSEESSSPNNDAQTSEQASKEAKNVPIGLLAISNWGSGFNRHRRASLGLSLKEESRGKGYGPEAINWALDWAFQCAGLHKVSLGCFGFNHHALGLYPRLGFVEEGRERESVFYRRAWYDVVLFSMLEHEWEDLRSK</sequence>
<evidence type="ECO:0000256" key="1">
    <source>
        <dbReference type="SAM" id="MobiDB-lite"/>
    </source>
</evidence>
<dbReference type="Proteomes" id="UP001220324">
    <property type="component" value="Unassembled WGS sequence"/>
</dbReference>